<dbReference type="GO" id="GO:0047617">
    <property type="term" value="F:fatty acyl-CoA hydrolase activity"/>
    <property type="evidence" value="ECO:0007669"/>
    <property type="project" value="InterPro"/>
</dbReference>
<dbReference type="Gene3D" id="3.10.129.10">
    <property type="entry name" value="Hotdog Thioesterase"/>
    <property type="match status" value="1"/>
</dbReference>
<name>A0A1Y6L714_ZYMTR</name>
<evidence type="ECO:0000313" key="4">
    <source>
        <dbReference type="EMBL" id="SMY20277.1"/>
    </source>
</evidence>
<dbReference type="EMBL" id="LT882676">
    <property type="protein sequence ID" value="SMY20277.1"/>
    <property type="molecule type" value="Genomic_DNA"/>
</dbReference>
<sequence length="181" mass="19578">MATSGNNDKNNNSMERLQTFKDAHLALAPKNDFAGGLWDKVKITSASTKTNIAVFTALVPPEYGNHRQSAHGGAIATLFDSLTGCTLALISEPGYWVSRGGITLVSEPGYWDGREVTRNLQINYFRPVPVSEKIRIECEIVNAGKRLATVRGLMKRDSDGTLLASCLHDKFNPVAGGGSKL</sequence>
<dbReference type="InterPro" id="IPR029069">
    <property type="entry name" value="HotDog_dom_sf"/>
</dbReference>
<gene>
    <name evidence="4" type="ORF">ZT1A5_G1712</name>
</gene>
<dbReference type="AlphaFoldDB" id="A0A1Y6L714"/>
<dbReference type="PANTHER" id="PTHR21660">
    <property type="entry name" value="THIOESTERASE SUPERFAMILY MEMBER-RELATED"/>
    <property type="match status" value="1"/>
</dbReference>
<dbReference type="CDD" id="cd03443">
    <property type="entry name" value="PaaI_thioesterase"/>
    <property type="match status" value="1"/>
</dbReference>
<evidence type="ECO:0000256" key="2">
    <source>
        <dbReference type="ARBA" id="ARBA00022801"/>
    </source>
</evidence>
<protein>
    <recommendedName>
        <fullName evidence="3">Thioesterase domain-containing protein</fullName>
    </recommendedName>
</protein>
<dbReference type="SUPFAM" id="SSF54637">
    <property type="entry name" value="Thioesterase/thiol ester dehydrase-isomerase"/>
    <property type="match status" value="1"/>
</dbReference>
<evidence type="ECO:0000313" key="5">
    <source>
        <dbReference type="Proteomes" id="UP000215453"/>
    </source>
</evidence>
<reference evidence="4 5" key="1">
    <citation type="submission" date="2016-10" db="EMBL/GenBank/DDBJ databases">
        <authorList>
            <person name="Varghese N."/>
        </authorList>
    </citation>
    <scope>NUCLEOTIDE SEQUENCE [LARGE SCALE GENOMIC DNA]</scope>
</reference>
<accession>A0A1Y6L714</accession>
<dbReference type="Pfam" id="PF03061">
    <property type="entry name" value="4HBT"/>
    <property type="match status" value="1"/>
</dbReference>
<evidence type="ECO:0000259" key="3">
    <source>
        <dbReference type="Pfam" id="PF03061"/>
    </source>
</evidence>
<dbReference type="Proteomes" id="UP000215453">
    <property type="component" value="Chromosome 1"/>
</dbReference>
<dbReference type="InterPro" id="IPR006683">
    <property type="entry name" value="Thioestr_dom"/>
</dbReference>
<comment type="similarity">
    <text evidence="1">Belongs to the thioesterase PaaI family.</text>
</comment>
<keyword evidence="2" id="KW-0378">Hydrolase</keyword>
<organism evidence="4 5">
    <name type="scientific">Zymoseptoria tritici ST99CH_1A5</name>
    <dbReference type="NCBI Taxonomy" id="1276529"/>
    <lineage>
        <taxon>Eukaryota</taxon>
        <taxon>Fungi</taxon>
        <taxon>Dikarya</taxon>
        <taxon>Ascomycota</taxon>
        <taxon>Pezizomycotina</taxon>
        <taxon>Dothideomycetes</taxon>
        <taxon>Dothideomycetidae</taxon>
        <taxon>Mycosphaerellales</taxon>
        <taxon>Mycosphaerellaceae</taxon>
        <taxon>Zymoseptoria</taxon>
    </lineage>
</organism>
<evidence type="ECO:0000256" key="1">
    <source>
        <dbReference type="ARBA" id="ARBA00008324"/>
    </source>
</evidence>
<dbReference type="InterPro" id="IPR039298">
    <property type="entry name" value="ACOT13"/>
</dbReference>
<dbReference type="PANTHER" id="PTHR21660:SF1">
    <property type="entry name" value="ACYL-COENZYME A THIOESTERASE 13"/>
    <property type="match status" value="1"/>
</dbReference>
<proteinExistence type="inferred from homology"/>
<feature type="domain" description="Thioesterase" evidence="3">
    <location>
        <begin position="70"/>
        <end position="161"/>
    </location>
</feature>